<keyword evidence="2" id="KW-0963">Cytoplasm</keyword>
<organism evidence="6 7">
    <name type="scientific">Patagioenas fasciata monilis</name>
    <dbReference type="NCBI Taxonomy" id="372326"/>
    <lineage>
        <taxon>Eukaryota</taxon>
        <taxon>Metazoa</taxon>
        <taxon>Chordata</taxon>
        <taxon>Craniata</taxon>
        <taxon>Vertebrata</taxon>
        <taxon>Euteleostomi</taxon>
        <taxon>Archelosauria</taxon>
        <taxon>Archosauria</taxon>
        <taxon>Dinosauria</taxon>
        <taxon>Saurischia</taxon>
        <taxon>Theropoda</taxon>
        <taxon>Coelurosauria</taxon>
        <taxon>Aves</taxon>
        <taxon>Neognathae</taxon>
        <taxon>Neoaves</taxon>
        <taxon>Columbimorphae</taxon>
        <taxon>Columbiformes</taxon>
        <taxon>Columbidae</taxon>
        <taxon>Patagioenas</taxon>
    </lineage>
</organism>
<evidence type="ECO:0000313" key="6">
    <source>
        <dbReference type="EMBL" id="OPJ67493.1"/>
    </source>
</evidence>
<dbReference type="SMART" id="SM00213">
    <property type="entry name" value="UBQ"/>
    <property type="match status" value="1"/>
</dbReference>
<dbReference type="Gene3D" id="1.10.260.100">
    <property type="match status" value="1"/>
</dbReference>
<proteinExistence type="predicted"/>
<dbReference type="STRING" id="372326.A0A1V4J5G1"/>
<dbReference type="PANTHER" id="PTHR10677">
    <property type="entry name" value="UBIQUILIN"/>
    <property type="match status" value="1"/>
</dbReference>
<dbReference type="CDD" id="cd01808">
    <property type="entry name" value="Ubl_PLICs"/>
    <property type="match status" value="1"/>
</dbReference>
<dbReference type="GO" id="GO:0005829">
    <property type="term" value="C:cytosol"/>
    <property type="evidence" value="ECO:0007669"/>
    <property type="project" value="TreeGrafter"/>
</dbReference>
<feature type="domain" description="UBA" evidence="4">
    <location>
        <begin position="533"/>
        <end position="582"/>
    </location>
</feature>
<reference evidence="6 7" key="1">
    <citation type="submission" date="2016-02" db="EMBL/GenBank/DDBJ databases">
        <title>Band-tailed pigeon sequencing and assembly.</title>
        <authorList>
            <person name="Soares A.E."/>
            <person name="Novak B.J."/>
            <person name="Rice E.S."/>
            <person name="O'Connell B."/>
            <person name="Chang D."/>
            <person name="Weber S."/>
            <person name="Shapiro B."/>
        </authorList>
    </citation>
    <scope>NUCLEOTIDE SEQUENCE [LARGE SCALE GENOMIC DNA]</scope>
    <source>
        <strain evidence="6">BTP2013</strain>
        <tissue evidence="6">Blood</tissue>
    </source>
</reference>
<dbReference type="GO" id="GO:0031593">
    <property type="term" value="F:polyubiquitin modification-dependent protein binding"/>
    <property type="evidence" value="ECO:0007669"/>
    <property type="project" value="TreeGrafter"/>
</dbReference>
<dbReference type="InterPro" id="IPR006636">
    <property type="entry name" value="STI1_HS-bd"/>
</dbReference>
<protein>
    <submittedName>
        <fullName evidence="6">Ubiquilin-1</fullName>
    </submittedName>
</protein>
<dbReference type="Pfam" id="PF00240">
    <property type="entry name" value="ubiquitin"/>
    <property type="match status" value="1"/>
</dbReference>
<dbReference type="OrthoDB" id="9450922at2759"/>
<evidence type="ECO:0000313" key="7">
    <source>
        <dbReference type="Proteomes" id="UP000190648"/>
    </source>
</evidence>
<feature type="region of interest" description="Disordered" evidence="3">
    <location>
        <begin position="319"/>
        <end position="372"/>
    </location>
</feature>
<evidence type="ECO:0000256" key="3">
    <source>
        <dbReference type="SAM" id="MobiDB-lite"/>
    </source>
</evidence>
<dbReference type="Gene3D" id="1.10.8.10">
    <property type="entry name" value="DNA helicase RuvA subunit, C-terminal domain"/>
    <property type="match status" value="1"/>
</dbReference>
<evidence type="ECO:0000259" key="5">
    <source>
        <dbReference type="PROSITE" id="PS50053"/>
    </source>
</evidence>
<dbReference type="Gene3D" id="3.10.20.90">
    <property type="entry name" value="Phosphatidylinositol 3-kinase Catalytic Subunit, Chain A, domain 1"/>
    <property type="match status" value="1"/>
</dbReference>
<dbReference type="Proteomes" id="UP000190648">
    <property type="component" value="Unassembled WGS sequence"/>
</dbReference>
<dbReference type="FunFam" id="3.10.20.90:FF:000095">
    <property type="entry name" value="Ubiquilin 4"/>
    <property type="match status" value="1"/>
</dbReference>
<sequence length="589" mass="63539">MPRSKGAAETGQPVVTVDSSNIIKVTVKTLKQKEQFEVAQSSTIQEFKEEVAKRFKASPDLLVLIFAGKVLKDQDTLSQHGVHSGVNIHVVIRSQQKPQHGLADQERATTLMRPPSRSHSNLFYLGSTGHLQNPSLIHHNLSELLISSQEIVAQTMEDLLSRILASGLDLNTINNNAFLLGFLLGVTGAHLLGLDSTDVLDLVSSIQEEEVPLQSLVREMQTALVQDVLGNADAVRDILMSSPQMRQLAEENPEIGHILTHPQTIREMLEASSSPAVMQEMIRNHDVAMNNLESIPGGFSALEQLYREVQEPILDAVQMGNSPFAPQDRNPPLTGARLPAHTENRRPLPNPWAPRSSGVSDDAGDCDGQFTISSTGDSFTSLSLSPAAGPVVPSSGQAQTMVEQLTGDPGLMHNLGSALTNPDSPAQVLLNSDEIPGGGNSPLEDQQVQQLPPELEDAEISSLLRNPRALQALLQVQLGLQTLSTEVPDFILSLQDPSVQLDLESMDDSAQSSESEDGGDFTSDGEQAEHQMEMDEEVAQARFGRQMEQLSAMGFQDQSANLEALIDAEGDVSAAAEMLAKAPSSDKIP</sequence>
<dbReference type="Pfam" id="PF23195">
    <property type="entry name" value="UBQLN1"/>
    <property type="match status" value="1"/>
</dbReference>
<feature type="region of interest" description="Disordered" evidence="3">
    <location>
        <begin position="504"/>
        <end position="536"/>
    </location>
</feature>
<feature type="region of interest" description="Disordered" evidence="3">
    <location>
        <begin position="430"/>
        <end position="451"/>
    </location>
</feature>
<dbReference type="AlphaFoldDB" id="A0A1V4J5G1"/>
<comment type="subcellular location">
    <subcellularLocation>
        <location evidence="1">Cytoplasm</location>
    </subcellularLocation>
</comment>
<dbReference type="EMBL" id="LSYS01009016">
    <property type="protein sequence ID" value="OPJ67493.1"/>
    <property type="molecule type" value="Genomic_DNA"/>
</dbReference>
<evidence type="ECO:0000256" key="1">
    <source>
        <dbReference type="ARBA" id="ARBA00004496"/>
    </source>
</evidence>
<dbReference type="SMART" id="SM00727">
    <property type="entry name" value="STI1"/>
    <property type="match status" value="1"/>
</dbReference>
<dbReference type="PROSITE" id="PS50053">
    <property type="entry name" value="UBIQUITIN_2"/>
    <property type="match status" value="1"/>
</dbReference>
<accession>A0A1V4J5G1</accession>
<dbReference type="PROSITE" id="PS50030">
    <property type="entry name" value="UBA"/>
    <property type="match status" value="1"/>
</dbReference>
<dbReference type="InterPro" id="IPR009060">
    <property type="entry name" value="UBA-like_sf"/>
</dbReference>
<dbReference type="SUPFAM" id="SSF54236">
    <property type="entry name" value="Ubiquitin-like"/>
    <property type="match status" value="1"/>
</dbReference>
<comment type="caution">
    <text evidence="6">The sequence shown here is derived from an EMBL/GenBank/DDBJ whole genome shotgun (WGS) entry which is preliminary data.</text>
</comment>
<gene>
    <name evidence="6" type="ORF">AV530_002651</name>
</gene>
<dbReference type="FunFam" id="1.10.260.100:FF:000001">
    <property type="entry name" value="Ubiquilin 1"/>
    <property type="match status" value="1"/>
</dbReference>
<dbReference type="InterPro" id="IPR029071">
    <property type="entry name" value="Ubiquitin-like_domsf"/>
</dbReference>
<dbReference type="InterPro" id="IPR000626">
    <property type="entry name" value="Ubiquitin-like_dom"/>
</dbReference>
<dbReference type="GO" id="GO:0006511">
    <property type="term" value="P:ubiquitin-dependent protein catabolic process"/>
    <property type="evidence" value="ECO:0007669"/>
    <property type="project" value="TreeGrafter"/>
</dbReference>
<dbReference type="PANTHER" id="PTHR10677:SF16">
    <property type="entry name" value="UBIQUILIN-1"/>
    <property type="match status" value="1"/>
</dbReference>
<dbReference type="InterPro" id="IPR015496">
    <property type="entry name" value="Ubiquilin"/>
</dbReference>
<dbReference type="SUPFAM" id="SSF46934">
    <property type="entry name" value="UBA-like"/>
    <property type="match status" value="1"/>
</dbReference>
<evidence type="ECO:0000259" key="4">
    <source>
        <dbReference type="PROSITE" id="PS50030"/>
    </source>
</evidence>
<keyword evidence="7" id="KW-1185">Reference proteome</keyword>
<dbReference type="InterPro" id="IPR015940">
    <property type="entry name" value="UBA"/>
</dbReference>
<name>A0A1V4J5G1_PATFA</name>
<feature type="domain" description="Ubiquitin-like" evidence="5">
    <location>
        <begin position="23"/>
        <end position="93"/>
    </location>
</feature>
<evidence type="ECO:0000256" key="2">
    <source>
        <dbReference type="ARBA" id="ARBA00022490"/>
    </source>
</evidence>